<name>A0AAN9TU36_9HEMI</name>
<evidence type="ECO:0000256" key="1">
    <source>
        <dbReference type="ARBA" id="ARBA00008455"/>
    </source>
</evidence>
<dbReference type="SUPFAM" id="SSF54001">
    <property type="entry name" value="Cysteine proteinases"/>
    <property type="match status" value="1"/>
</dbReference>
<accession>A0AAN9TU36</accession>
<keyword evidence="5" id="KW-0865">Zymogen</keyword>
<evidence type="ECO:0000256" key="5">
    <source>
        <dbReference type="ARBA" id="ARBA00023145"/>
    </source>
</evidence>
<organism evidence="10 11">
    <name type="scientific">Parthenolecanium corni</name>
    <dbReference type="NCBI Taxonomy" id="536013"/>
    <lineage>
        <taxon>Eukaryota</taxon>
        <taxon>Metazoa</taxon>
        <taxon>Ecdysozoa</taxon>
        <taxon>Arthropoda</taxon>
        <taxon>Hexapoda</taxon>
        <taxon>Insecta</taxon>
        <taxon>Pterygota</taxon>
        <taxon>Neoptera</taxon>
        <taxon>Paraneoptera</taxon>
        <taxon>Hemiptera</taxon>
        <taxon>Sternorrhyncha</taxon>
        <taxon>Coccoidea</taxon>
        <taxon>Coccidae</taxon>
        <taxon>Parthenolecanium</taxon>
    </lineage>
</organism>
<dbReference type="InterPro" id="IPR038765">
    <property type="entry name" value="Papain-like_cys_pep_sf"/>
</dbReference>
<dbReference type="PRINTS" id="PR00705">
    <property type="entry name" value="PAPAIN"/>
</dbReference>
<dbReference type="PANTHER" id="PTHR12411">
    <property type="entry name" value="CYSTEINE PROTEASE FAMILY C1-RELATED"/>
    <property type="match status" value="1"/>
</dbReference>
<dbReference type="Pfam" id="PF08246">
    <property type="entry name" value="Inhibitor_I29"/>
    <property type="match status" value="1"/>
</dbReference>
<feature type="domain" description="Cathepsin propeptide inhibitor" evidence="9">
    <location>
        <begin position="27"/>
        <end position="87"/>
    </location>
</feature>
<keyword evidence="2" id="KW-0645">Protease</keyword>
<evidence type="ECO:0000256" key="2">
    <source>
        <dbReference type="ARBA" id="ARBA00022670"/>
    </source>
</evidence>
<evidence type="ECO:0000313" key="10">
    <source>
        <dbReference type="EMBL" id="KAK7605319.1"/>
    </source>
</evidence>
<keyword evidence="4" id="KW-0788">Thiol protease</keyword>
<evidence type="ECO:0000256" key="4">
    <source>
        <dbReference type="ARBA" id="ARBA00022807"/>
    </source>
</evidence>
<keyword evidence="11" id="KW-1185">Reference proteome</keyword>
<feature type="domain" description="Peptidase C1A papain C-terminal" evidence="8">
    <location>
        <begin position="116"/>
        <end position="332"/>
    </location>
</feature>
<dbReference type="PROSITE" id="PS00139">
    <property type="entry name" value="THIOL_PROTEASE_CYS"/>
    <property type="match status" value="1"/>
</dbReference>
<dbReference type="Proteomes" id="UP001367676">
    <property type="component" value="Unassembled WGS sequence"/>
</dbReference>
<dbReference type="PROSITE" id="PS00639">
    <property type="entry name" value="THIOL_PROTEASE_HIS"/>
    <property type="match status" value="1"/>
</dbReference>
<dbReference type="InterPro" id="IPR013201">
    <property type="entry name" value="Prot_inhib_I29"/>
</dbReference>
<dbReference type="InterPro" id="IPR013128">
    <property type="entry name" value="Peptidase_C1A"/>
</dbReference>
<keyword evidence="3" id="KW-0378">Hydrolase</keyword>
<evidence type="ECO:0008006" key="12">
    <source>
        <dbReference type="Google" id="ProtNLM"/>
    </source>
</evidence>
<keyword evidence="6" id="KW-1015">Disulfide bond</keyword>
<dbReference type="EMBL" id="JBBCAQ010000002">
    <property type="protein sequence ID" value="KAK7605319.1"/>
    <property type="molecule type" value="Genomic_DNA"/>
</dbReference>
<evidence type="ECO:0000259" key="9">
    <source>
        <dbReference type="SMART" id="SM00848"/>
    </source>
</evidence>
<feature type="signal peptide" evidence="7">
    <location>
        <begin position="1"/>
        <end position="16"/>
    </location>
</feature>
<dbReference type="CDD" id="cd02248">
    <property type="entry name" value="Peptidase_C1A"/>
    <property type="match status" value="1"/>
</dbReference>
<dbReference type="SMART" id="SM00848">
    <property type="entry name" value="Inhibitor_I29"/>
    <property type="match status" value="1"/>
</dbReference>
<dbReference type="FunFam" id="3.90.70.10:FF:000006">
    <property type="entry name" value="Cathepsin S"/>
    <property type="match status" value="1"/>
</dbReference>
<feature type="chain" id="PRO_5042904338" description="Cathepsin L" evidence="7">
    <location>
        <begin position="17"/>
        <end position="333"/>
    </location>
</feature>
<dbReference type="InterPro" id="IPR025660">
    <property type="entry name" value="Pept_his_AS"/>
</dbReference>
<evidence type="ECO:0000256" key="7">
    <source>
        <dbReference type="SAM" id="SignalP"/>
    </source>
</evidence>
<protein>
    <recommendedName>
        <fullName evidence="12">Cathepsin L</fullName>
    </recommendedName>
</protein>
<dbReference type="InterPro" id="IPR039417">
    <property type="entry name" value="Peptidase_C1A_papain-like"/>
</dbReference>
<comment type="similarity">
    <text evidence="1">Belongs to the peptidase C1 family.</text>
</comment>
<sequence length="333" mass="37810">MKTFALLLIVSAAVKAVSFIDFVKEDWNLFKIKFNKTYDNSIEENFRMKIFMDNKYRINKHNKRYERGEVSYTLEMNQFGDMLQHEISRKMNGYRKNLSKSKRDLIEYRPPFNAPVPDSIDWRKLGAVTPVKDQLDCGSCWAFSSTGALEGQYFRKKGKLISLSVQNLIDCSGPFGNQGCDGGLQELAFLYIDFNKGIDTEQSYPYEAKNGNCRYSPSTSRASDKGYISVPQTNETILKYAVAFEGPVAVSIDASHNDFTYYKSGVMYSDTCSSISLDHAVLIVGYGTTEKGEDYWLVKNSWGTTWGEQGYIRMSRNRNNNCGIATDPLIPIV</sequence>
<evidence type="ECO:0000256" key="3">
    <source>
        <dbReference type="ARBA" id="ARBA00022801"/>
    </source>
</evidence>
<evidence type="ECO:0000313" key="11">
    <source>
        <dbReference type="Proteomes" id="UP001367676"/>
    </source>
</evidence>
<evidence type="ECO:0000259" key="8">
    <source>
        <dbReference type="SMART" id="SM00645"/>
    </source>
</evidence>
<keyword evidence="7" id="KW-0732">Signal</keyword>
<dbReference type="Pfam" id="PF00112">
    <property type="entry name" value="Peptidase_C1"/>
    <property type="match status" value="1"/>
</dbReference>
<proteinExistence type="inferred from homology"/>
<evidence type="ECO:0000256" key="6">
    <source>
        <dbReference type="ARBA" id="ARBA00023157"/>
    </source>
</evidence>
<comment type="caution">
    <text evidence="10">The sequence shown here is derived from an EMBL/GenBank/DDBJ whole genome shotgun (WGS) entry which is preliminary data.</text>
</comment>
<dbReference type="GO" id="GO:0008234">
    <property type="term" value="F:cysteine-type peptidase activity"/>
    <property type="evidence" value="ECO:0007669"/>
    <property type="project" value="UniProtKB-KW"/>
</dbReference>
<dbReference type="GO" id="GO:0006508">
    <property type="term" value="P:proteolysis"/>
    <property type="evidence" value="ECO:0007669"/>
    <property type="project" value="UniProtKB-KW"/>
</dbReference>
<dbReference type="Gene3D" id="3.90.70.10">
    <property type="entry name" value="Cysteine proteinases"/>
    <property type="match status" value="1"/>
</dbReference>
<dbReference type="InterPro" id="IPR000169">
    <property type="entry name" value="Pept_cys_AS"/>
</dbReference>
<gene>
    <name evidence="10" type="ORF">V9T40_007177</name>
</gene>
<reference evidence="10 11" key="1">
    <citation type="submission" date="2024-03" db="EMBL/GenBank/DDBJ databases">
        <title>Adaptation during the transition from Ophiocordyceps entomopathogen to insect associate is accompanied by gene loss and intensified selection.</title>
        <authorList>
            <person name="Ward C.M."/>
            <person name="Onetto C.A."/>
            <person name="Borneman A.R."/>
        </authorList>
    </citation>
    <scope>NUCLEOTIDE SEQUENCE [LARGE SCALE GENOMIC DNA]</scope>
    <source>
        <strain evidence="10">AWRI1</strain>
        <tissue evidence="10">Single Adult Female</tissue>
    </source>
</reference>
<dbReference type="SMART" id="SM00645">
    <property type="entry name" value="Pept_C1"/>
    <property type="match status" value="1"/>
</dbReference>
<dbReference type="AlphaFoldDB" id="A0AAN9TU36"/>
<dbReference type="InterPro" id="IPR025661">
    <property type="entry name" value="Pept_asp_AS"/>
</dbReference>
<dbReference type="InterPro" id="IPR000668">
    <property type="entry name" value="Peptidase_C1A_C"/>
</dbReference>
<dbReference type="PROSITE" id="PS00640">
    <property type="entry name" value="THIOL_PROTEASE_ASN"/>
    <property type="match status" value="1"/>
</dbReference>